<dbReference type="InterPro" id="IPR039448">
    <property type="entry name" value="Beta_helix"/>
</dbReference>
<keyword evidence="3" id="KW-1185">Reference proteome</keyword>
<name>A0A388LPF3_CHABU</name>
<evidence type="ECO:0000259" key="1">
    <source>
        <dbReference type="Pfam" id="PF13229"/>
    </source>
</evidence>
<dbReference type="AlphaFoldDB" id="A0A388LPF3"/>
<protein>
    <recommendedName>
        <fullName evidence="1">Right handed beta helix domain-containing protein</fullName>
    </recommendedName>
</protein>
<evidence type="ECO:0000313" key="3">
    <source>
        <dbReference type="Proteomes" id="UP000265515"/>
    </source>
</evidence>
<comment type="caution">
    <text evidence="2">The sequence shown here is derived from an EMBL/GenBank/DDBJ whole genome shotgun (WGS) entry which is preliminary data.</text>
</comment>
<proteinExistence type="predicted"/>
<feature type="domain" description="Right handed beta helix" evidence="1">
    <location>
        <begin position="111"/>
        <end position="273"/>
    </location>
</feature>
<dbReference type="Gramene" id="GBG84093">
    <property type="protein sequence ID" value="GBG84093"/>
    <property type="gene ID" value="CBR_g37968"/>
</dbReference>
<accession>A0A388LPF3</accession>
<dbReference type="Proteomes" id="UP000265515">
    <property type="component" value="Unassembled WGS sequence"/>
</dbReference>
<dbReference type="Pfam" id="PF13229">
    <property type="entry name" value="Beta_helix"/>
    <property type="match status" value="1"/>
</dbReference>
<dbReference type="EMBL" id="BFEA01000463">
    <property type="protein sequence ID" value="GBG84093.1"/>
    <property type="molecule type" value="Genomic_DNA"/>
</dbReference>
<gene>
    <name evidence="2" type="ORF">CBR_g37968</name>
</gene>
<evidence type="ECO:0000313" key="2">
    <source>
        <dbReference type="EMBL" id="GBG84093.1"/>
    </source>
</evidence>
<dbReference type="InterPro" id="IPR012334">
    <property type="entry name" value="Pectin_lyas_fold"/>
</dbReference>
<reference evidence="2 3" key="1">
    <citation type="journal article" date="2018" name="Cell">
        <title>The Chara Genome: Secondary Complexity and Implications for Plant Terrestrialization.</title>
        <authorList>
            <person name="Nishiyama T."/>
            <person name="Sakayama H."/>
            <person name="Vries J.D."/>
            <person name="Buschmann H."/>
            <person name="Saint-Marcoux D."/>
            <person name="Ullrich K.K."/>
            <person name="Haas F.B."/>
            <person name="Vanderstraeten L."/>
            <person name="Becker D."/>
            <person name="Lang D."/>
            <person name="Vosolsobe S."/>
            <person name="Rombauts S."/>
            <person name="Wilhelmsson P.K.I."/>
            <person name="Janitza P."/>
            <person name="Kern R."/>
            <person name="Heyl A."/>
            <person name="Rumpler F."/>
            <person name="Villalobos L.I.A.C."/>
            <person name="Clay J.M."/>
            <person name="Skokan R."/>
            <person name="Toyoda A."/>
            <person name="Suzuki Y."/>
            <person name="Kagoshima H."/>
            <person name="Schijlen E."/>
            <person name="Tajeshwar N."/>
            <person name="Catarino B."/>
            <person name="Hetherington A.J."/>
            <person name="Saltykova A."/>
            <person name="Bonnot C."/>
            <person name="Breuninger H."/>
            <person name="Symeonidi A."/>
            <person name="Radhakrishnan G.V."/>
            <person name="Van Nieuwerburgh F."/>
            <person name="Deforce D."/>
            <person name="Chang C."/>
            <person name="Karol K.G."/>
            <person name="Hedrich R."/>
            <person name="Ulvskov P."/>
            <person name="Glockner G."/>
            <person name="Delwiche C.F."/>
            <person name="Petrasek J."/>
            <person name="Van de Peer Y."/>
            <person name="Friml J."/>
            <person name="Beilby M."/>
            <person name="Dolan L."/>
            <person name="Kohara Y."/>
            <person name="Sugano S."/>
            <person name="Fujiyama A."/>
            <person name="Delaux P.-M."/>
            <person name="Quint M."/>
            <person name="TheiBen G."/>
            <person name="Hagemann M."/>
            <person name="Harholt J."/>
            <person name="Dunand C."/>
            <person name="Zachgo S."/>
            <person name="Langdale J."/>
            <person name="Maumus F."/>
            <person name="Straeten D.V.D."/>
            <person name="Gould S.B."/>
            <person name="Rensing S.A."/>
        </authorList>
    </citation>
    <scope>NUCLEOTIDE SEQUENCE [LARGE SCALE GENOMIC DNA]</scope>
    <source>
        <strain evidence="2 3">S276</strain>
    </source>
</reference>
<dbReference type="InterPro" id="IPR011050">
    <property type="entry name" value="Pectin_lyase_fold/virulence"/>
</dbReference>
<dbReference type="Gene3D" id="2.160.20.10">
    <property type="entry name" value="Single-stranded right-handed beta-helix, Pectin lyase-like"/>
    <property type="match status" value="1"/>
</dbReference>
<organism evidence="2 3">
    <name type="scientific">Chara braunii</name>
    <name type="common">Braun's stonewort</name>
    <dbReference type="NCBI Taxonomy" id="69332"/>
    <lineage>
        <taxon>Eukaryota</taxon>
        <taxon>Viridiplantae</taxon>
        <taxon>Streptophyta</taxon>
        <taxon>Charophyceae</taxon>
        <taxon>Charales</taxon>
        <taxon>Characeae</taxon>
        <taxon>Chara</taxon>
    </lineage>
</organism>
<dbReference type="SUPFAM" id="SSF51126">
    <property type="entry name" value="Pectin lyase-like"/>
    <property type="match status" value="1"/>
</dbReference>
<dbReference type="PANTHER" id="PTHR11319:SF35">
    <property type="entry name" value="OUTER MEMBRANE PROTEIN PMPC-RELATED"/>
    <property type="match status" value="1"/>
</dbReference>
<dbReference type="PANTHER" id="PTHR11319">
    <property type="entry name" value="G PROTEIN-COUPLED RECEPTOR-RELATED"/>
    <property type="match status" value="1"/>
</dbReference>
<sequence length="349" mass="36092">MAMAAGCHGSGRALCSRRRAARPTAMAAVLVTAATAMVVAVSLLPGVHGYGVKEFLSAYTNPSVSRIEVKGDVTLDRDLPELTRALTIVGVGSKRPVIHGRGKYSGIVAQADLTVSNVEFRSLVTRRVEGGGAITASGDKLVLDNCVFRGNRARRSEDPDSGSGGALNIAGPFFTISRCHFMGNRADGNGGAIRTLSDTAGSLTSCKFASNVAGNRGGAVALRPGTVHVDSCSFEGNKAGGEGAGALSCSEASCIVSNNVFKNNVATYKSGLGGAIRFYTEDEGSPALCKGNSFSGNRANGNRKSDNLFILLAEGETGLFEICDSKPPPRTLIDNEAATSVKYNACGRC</sequence>